<feature type="chain" id="PRO_5046272931" evidence="1">
    <location>
        <begin position="22"/>
        <end position="171"/>
    </location>
</feature>
<proteinExistence type="predicted"/>
<feature type="signal peptide" evidence="1">
    <location>
        <begin position="1"/>
        <end position="21"/>
    </location>
</feature>
<organism evidence="3 4">
    <name type="scientific">Shiella aurantiaca</name>
    <dbReference type="NCBI Taxonomy" id="3058365"/>
    <lineage>
        <taxon>Bacteria</taxon>
        <taxon>Pseudomonadati</taxon>
        <taxon>Bacteroidota</taxon>
        <taxon>Cytophagia</taxon>
        <taxon>Cytophagales</taxon>
        <taxon>Shiellaceae</taxon>
        <taxon>Shiella</taxon>
    </lineage>
</organism>
<gene>
    <name evidence="3" type="ORF">QWY31_15980</name>
</gene>
<dbReference type="EMBL" id="JAUHJS010000010">
    <property type="protein sequence ID" value="MDN4167011.1"/>
    <property type="molecule type" value="Genomic_DNA"/>
</dbReference>
<protein>
    <submittedName>
        <fullName evidence="3">DUF3347 domain-containing protein</fullName>
    </submittedName>
</protein>
<reference evidence="3" key="1">
    <citation type="submission" date="2023-06" db="EMBL/GenBank/DDBJ databases">
        <title>Cytophagales bacterium Strain LB-30, isolated from soil.</title>
        <authorList>
            <person name="Liu B."/>
        </authorList>
    </citation>
    <scope>NUCLEOTIDE SEQUENCE</scope>
    <source>
        <strain evidence="3">LB-30</strain>
    </source>
</reference>
<comment type="caution">
    <text evidence="3">The sequence shown here is derived from an EMBL/GenBank/DDBJ whole genome shotgun (WGS) entry which is preliminary data.</text>
</comment>
<evidence type="ECO:0000259" key="2">
    <source>
        <dbReference type="Pfam" id="PF11827"/>
    </source>
</evidence>
<dbReference type="RefSeq" id="WP_320005548.1">
    <property type="nucleotide sequence ID" value="NZ_JAUHJS010000010.1"/>
</dbReference>
<accession>A0ABT8F960</accession>
<dbReference type="InterPro" id="IPR021782">
    <property type="entry name" value="DUF3347"/>
</dbReference>
<keyword evidence="4" id="KW-1185">Reference proteome</keyword>
<sequence length="171" mass="18207">MKKLVLIAFALVLFSLATARAQGHNDHGQAAASTSTTAPTFSNESATHVYQAYISLTQALVQSDESKSLAAAQAFAQKTEASEAGAELKAAAKKLAATSNLNALRLELAEASPLLKTWIAEQMTSGEIYVAHCPMANGNIGGYWLANEKQINNPYFGDKMLRCGSVKETLQ</sequence>
<evidence type="ECO:0000313" key="3">
    <source>
        <dbReference type="EMBL" id="MDN4167011.1"/>
    </source>
</evidence>
<keyword evidence="1" id="KW-0732">Signal</keyword>
<name>A0ABT8F960_9BACT</name>
<dbReference type="Proteomes" id="UP001168552">
    <property type="component" value="Unassembled WGS sequence"/>
</dbReference>
<feature type="domain" description="DUF3347" evidence="2">
    <location>
        <begin position="49"/>
        <end position="114"/>
    </location>
</feature>
<dbReference type="Pfam" id="PF11827">
    <property type="entry name" value="DUF3347"/>
    <property type="match status" value="1"/>
</dbReference>
<evidence type="ECO:0000313" key="4">
    <source>
        <dbReference type="Proteomes" id="UP001168552"/>
    </source>
</evidence>
<evidence type="ECO:0000256" key="1">
    <source>
        <dbReference type="SAM" id="SignalP"/>
    </source>
</evidence>